<dbReference type="Proteomes" id="UP000284706">
    <property type="component" value="Unassembled WGS sequence"/>
</dbReference>
<comment type="caution">
    <text evidence="7">The sequence shown here is derived from an EMBL/GenBank/DDBJ whole genome shotgun (WGS) entry which is preliminary data.</text>
</comment>
<name>A0A409W829_9AGAR</name>
<dbReference type="PROSITE" id="PS50865">
    <property type="entry name" value="ZF_MYND_2"/>
    <property type="match status" value="1"/>
</dbReference>
<feature type="compositionally biased region" description="Basic and acidic residues" evidence="5">
    <location>
        <begin position="158"/>
        <end position="169"/>
    </location>
</feature>
<evidence type="ECO:0000256" key="1">
    <source>
        <dbReference type="ARBA" id="ARBA00022723"/>
    </source>
</evidence>
<evidence type="ECO:0000259" key="6">
    <source>
        <dbReference type="PROSITE" id="PS50865"/>
    </source>
</evidence>
<proteinExistence type="predicted"/>
<evidence type="ECO:0000313" key="8">
    <source>
        <dbReference type="Proteomes" id="UP000284706"/>
    </source>
</evidence>
<sequence>MPTYTQRVTAVSSFEQMLFTSATSLTLALLDFIALRELHVLSKLNKRMGFVVRYYTDKKWKVSDFLTHFFDNPLEILQFMEEENAILFGSAVFQFLDRTFGPHCTLLDICIHVESSEKINHIMERAAYKFKNSACVAGTFLTAIKDKIVTTPPHKLKSSGERNSAESDRSPWGPYDFGGTDQKSKLRIRIHVVRCDPFRHITTLQSSALMNYISWNCVVSLFPNSAFIRRRSFVSRQEDLPWRSAPEGLHAWFENYAKKTKINIIGITHRRYKEVETGERYVGDKLCWIIPVVQSGHQVLDHVLNIMSLDTYSAITIAEQDNTNLEANVIPDICGSARCTVPKDNQILKRCAGCQAKYYCCRACQIVDWPIHQILCDRKAAERPTPGWEEAILQFYDTYGVFILSYGIGLVFAISELNPGYLPTPTEWRSVWSTYACAIEIKVTEVPNSTGVSAYTVKFFRTFPVRVDTYLSLSRLRGYWNSVSRTDYAIGVLFVVVPYERGPVQAITTTTRLLDISEVATPATYMANSRGAIKDVIDDLAA</sequence>
<dbReference type="OrthoDB" id="3046414at2759"/>
<keyword evidence="1" id="KW-0479">Metal-binding</keyword>
<evidence type="ECO:0000256" key="3">
    <source>
        <dbReference type="ARBA" id="ARBA00022833"/>
    </source>
</evidence>
<dbReference type="InterPro" id="IPR002893">
    <property type="entry name" value="Znf_MYND"/>
</dbReference>
<dbReference type="EMBL" id="NHYE01005323">
    <property type="protein sequence ID" value="PPQ74672.1"/>
    <property type="molecule type" value="Genomic_DNA"/>
</dbReference>
<keyword evidence="3" id="KW-0862">Zinc</keyword>
<dbReference type="SUPFAM" id="SSF144232">
    <property type="entry name" value="HIT/MYND zinc finger-like"/>
    <property type="match status" value="1"/>
</dbReference>
<feature type="domain" description="MYND-type" evidence="6">
    <location>
        <begin position="336"/>
        <end position="376"/>
    </location>
</feature>
<evidence type="ECO:0000256" key="5">
    <source>
        <dbReference type="SAM" id="MobiDB-lite"/>
    </source>
</evidence>
<dbReference type="InParanoid" id="A0A409W829"/>
<dbReference type="Gene3D" id="6.10.140.2220">
    <property type="match status" value="1"/>
</dbReference>
<dbReference type="GO" id="GO:0008270">
    <property type="term" value="F:zinc ion binding"/>
    <property type="evidence" value="ECO:0007669"/>
    <property type="project" value="UniProtKB-KW"/>
</dbReference>
<gene>
    <name evidence="7" type="ORF">CVT26_005517</name>
</gene>
<dbReference type="AlphaFoldDB" id="A0A409W829"/>
<dbReference type="Pfam" id="PF01753">
    <property type="entry name" value="zf-MYND"/>
    <property type="match status" value="1"/>
</dbReference>
<evidence type="ECO:0000256" key="2">
    <source>
        <dbReference type="ARBA" id="ARBA00022771"/>
    </source>
</evidence>
<keyword evidence="2 4" id="KW-0863">Zinc-finger</keyword>
<protein>
    <recommendedName>
        <fullName evidence="6">MYND-type domain-containing protein</fullName>
    </recommendedName>
</protein>
<keyword evidence="8" id="KW-1185">Reference proteome</keyword>
<evidence type="ECO:0000256" key="4">
    <source>
        <dbReference type="PROSITE-ProRule" id="PRU00134"/>
    </source>
</evidence>
<feature type="region of interest" description="Disordered" evidence="5">
    <location>
        <begin position="153"/>
        <end position="177"/>
    </location>
</feature>
<evidence type="ECO:0000313" key="7">
    <source>
        <dbReference type="EMBL" id="PPQ74672.1"/>
    </source>
</evidence>
<reference evidence="7 8" key="1">
    <citation type="journal article" date="2018" name="Evol. Lett.">
        <title>Horizontal gene cluster transfer increased hallucinogenic mushroom diversity.</title>
        <authorList>
            <person name="Reynolds H.T."/>
            <person name="Vijayakumar V."/>
            <person name="Gluck-Thaler E."/>
            <person name="Korotkin H.B."/>
            <person name="Matheny P.B."/>
            <person name="Slot J.C."/>
        </authorList>
    </citation>
    <scope>NUCLEOTIDE SEQUENCE [LARGE SCALE GENOMIC DNA]</scope>
    <source>
        <strain evidence="7 8">SRW20</strain>
    </source>
</reference>
<accession>A0A409W829</accession>
<organism evidence="7 8">
    <name type="scientific">Gymnopilus dilepis</name>
    <dbReference type="NCBI Taxonomy" id="231916"/>
    <lineage>
        <taxon>Eukaryota</taxon>
        <taxon>Fungi</taxon>
        <taxon>Dikarya</taxon>
        <taxon>Basidiomycota</taxon>
        <taxon>Agaricomycotina</taxon>
        <taxon>Agaricomycetes</taxon>
        <taxon>Agaricomycetidae</taxon>
        <taxon>Agaricales</taxon>
        <taxon>Agaricineae</taxon>
        <taxon>Hymenogastraceae</taxon>
        <taxon>Gymnopilus</taxon>
    </lineage>
</organism>